<keyword evidence="6" id="KW-1185">Reference proteome</keyword>
<protein>
    <recommendedName>
        <fullName evidence="4">HTH araC/xylS-type domain-containing protein</fullName>
    </recommendedName>
</protein>
<dbReference type="InterPro" id="IPR009057">
    <property type="entry name" value="Homeodomain-like_sf"/>
</dbReference>
<evidence type="ECO:0000313" key="6">
    <source>
        <dbReference type="Proteomes" id="UP001052739"/>
    </source>
</evidence>
<keyword evidence="2" id="KW-0238">DNA-binding</keyword>
<evidence type="ECO:0000256" key="2">
    <source>
        <dbReference type="ARBA" id="ARBA00023125"/>
    </source>
</evidence>
<evidence type="ECO:0000313" key="5">
    <source>
        <dbReference type="EMBL" id="GHI27387.1"/>
    </source>
</evidence>
<dbReference type="PANTHER" id="PTHR46796:SF13">
    <property type="entry name" value="HTH-TYPE TRANSCRIPTIONAL ACTIVATOR RHAS"/>
    <property type="match status" value="1"/>
</dbReference>
<accession>A0ABQ3PQT5</accession>
<keyword evidence="1" id="KW-0805">Transcription regulation</keyword>
<keyword evidence="3" id="KW-0804">Transcription</keyword>
<dbReference type="Proteomes" id="UP001052739">
    <property type="component" value="Unassembled WGS sequence"/>
</dbReference>
<dbReference type="PROSITE" id="PS01124">
    <property type="entry name" value="HTH_ARAC_FAMILY_2"/>
    <property type="match status" value="1"/>
</dbReference>
<proteinExistence type="predicted"/>
<feature type="domain" description="HTH araC/xylS-type" evidence="4">
    <location>
        <begin position="61"/>
        <end position="108"/>
    </location>
</feature>
<dbReference type="InterPro" id="IPR018060">
    <property type="entry name" value="HTH_AraC"/>
</dbReference>
<dbReference type="InterPro" id="IPR050204">
    <property type="entry name" value="AraC_XylS_family_regulators"/>
</dbReference>
<reference evidence="5" key="1">
    <citation type="submission" date="2024-05" db="EMBL/GenBank/DDBJ databases">
        <title>Whole genome shotgun sequence of Streptomyces hydrogenans NBRC 13475.</title>
        <authorList>
            <person name="Komaki H."/>
            <person name="Tamura T."/>
        </authorList>
    </citation>
    <scope>NUCLEOTIDE SEQUENCE</scope>
    <source>
        <strain evidence="5">NBRC 13475</strain>
    </source>
</reference>
<dbReference type="EMBL" id="BNDW01000117">
    <property type="protein sequence ID" value="GHI27387.1"/>
    <property type="molecule type" value="Genomic_DNA"/>
</dbReference>
<evidence type="ECO:0000256" key="1">
    <source>
        <dbReference type="ARBA" id="ARBA00023015"/>
    </source>
</evidence>
<sequence length="116" mass="12681">MGQALAVIDQELTHRPMAVGLVAERLAVVILVHTLRLHLATAPHHSPGRHVGLADPLAEAALTALHREPARPWTVAELARTIDYGSESALSVAFKRVMGIVPGDHRRRARETEDEH</sequence>
<dbReference type="PANTHER" id="PTHR46796">
    <property type="entry name" value="HTH-TYPE TRANSCRIPTIONAL ACTIVATOR RHAS-RELATED"/>
    <property type="match status" value="1"/>
</dbReference>
<evidence type="ECO:0000259" key="4">
    <source>
        <dbReference type="PROSITE" id="PS01124"/>
    </source>
</evidence>
<evidence type="ECO:0000256" key="3">
    <source>
        <dbReference type="ARBA" id="ARBA00023163"/>
    </source>
</evidence>
<name>A0ABQ3PQT5_9ACTN</name>
<comment type="caution">
    <text evidence="5">The sequence shown here is derived from an EMBL/GenBank/DDBJ whole genome shotgun (WGS) entry which is preliminary data.</text>
</comment>
<dbReference type="Gene3D" id="1.10.10.60">
    <property type="entry name" value="Homeodomain-like"/>
    <property type="match status" value="1"/>
</dbReference>
<organism evidence="5 6">
    <name type="scientific">Streptomyces hydrogenans</name>
    <dbReference type="NCBI Taxonomy" id="1873719"/>
    <lineage>
        <taxon>Bacteria</taxon>
        <taxon>Bacillati</taxon>
        <taxon>Actinomycetota</taxon>
        <taxon>Actinomycetes</taxon>
        <taxon>Kitasatosporales</taxon>
        <taxon>Streptomycetaceae</taxon>
        <taxon>Streptomyces</taxon>
    </lineage>
</organism>
<gene>
    <name evidence="5" type="ORF">Shyd_87580</name>
</gene>
<dbReference type="SUPFAM" id="SSF46689">
    <property type="entry name" value="Homeodomain-like"/>
    <property type="match status" value="1"/>
</dbReference>